<gene>
    <name evidence="6" type="ORF">FB390_2370</name>
</gene>
<feature type="transmembrane region" description="Helical" evidence="5">
    <location>
        <begin position="421"/>
        <end position="444"/>
    </location>
</feature>
<protein>
    <submittedName>
        <fullName evidence="6">Amino acid transporter</fullName>
    </submittedName>
</protein>
<feature type="transmembrane region" description="Helical" evidence="5">
    <location>
        <begin position="230"/>
        <end position="252"/>
    </location>
</feature>
<feature type="transmembrane region" description="Helical" evidence="5">
    <location>
        <begin position="189"/>
        <end position="210"/>
    </location>
</feature>
<keyword evidence="4 5" id="KW-0472">Membrane</keyword>
<keyword evidence="2 5" id="KW-0812">Transmembrane</keyword>
<reference evidence="6 7" key="1">
    <citation type="submission" date="2019-06" db="EMBL/GenBank/DDBJ databases">
        <title>Sequencing the genomes of 1000 actinobacteria strains.</title>
        <authorList>
            <person name="Klenk H.-P."/>
        </authorList>
    </citation>
    <scope>NUCLEOTIDE SEQUENCE [LARGE SCALE GENOMIC DNA]</scope>
    <source>
        <strain evidence="6 7">DSM 103495</strain>
    </source>
</reference>
<keyword evidence="3 5" id="KW-1133">Transmembrane helix</keyword>
<evidence type="ECO:0000256" key="2">
    <source>
        <dbReference type="ARBA" id="ARBA00022692"/>
    </source>
</evidence>
<feature type="transmembrane region" description="Helical" evidence="5">
    <location>
        <begin position="450"/>
        <end position="466"/>
    </location>
</feature>
<sequence length="624" mass="65367">MSFGGGREGAALNVGVVETVARDESRIADRRVRRMQRGDAYRLTAFGGLAALSLDALSSVAYGPEAIVLVLVVAGAAAVQWTFPVALAIAALLLVLVLSYRQVIAAHPDGGGSYAVAKKDLGRGASLLAAASLVVDYVLTVAVSLSAGAASLASAFPVLRDHQLAVALGALAMITVVNLIGVAESARVLLAPTLLFIVCVLGVVGVGLLRPEPVAVVGDDPGPLIPIEALGVWLLLKAFAAGCSALTGVEAIANAVPSFRTPAVRRAQHTEVALGVLLCVMLVGLALLIRLHHVVPRGGVTVLAQLAAAAFGTGWPFYVVNLAVALALGLAANTSFGGLPVLLALLAKDRRMPSLFALRSERPVFRYGVTALAVAAGAILMLVDAETHRLLPLYAIGVFIGFTLSQWGLVRHWKRQRGPGWAPRAALNGFGACLTAVAAVVLLGEKFTEGAWLLLVIIPLLITLFARTESYYRTVAAELRLGEIPPRPEKGSETTALVIVPVVAVSEATARALAAALRMRGEIVAVAAEIDPAATKRLSARWKEWDPGVPLTVLPSPHRSLIATLVGYVRKQSAAGRDVTVLLAHVEARHWWHRPLHNPRGPVLGAALRARTDAVIATLPIRVD</sequence>
<dbReference type="Gene3D" id="1.20.1740.10">
    <property type="entry name" value="Amino acid/polyamine transporter I"/>
    <property type="match status" value="1"/>
</dbReference>
<comment type="caution">
    <text evidence="6">The sequence shown here is derived from an EMBL/GenBank/DDBJ whole genome shotgun (WGS) entry which is preliminary data.</text>
</comment>
<feature type="transmembrane region" description="Helical" evidence="5">
    <location>
        <begin position="164"/>
        <end position="182"/>
    </location>
</feature>
<dbReference type="InterPro" id="IPR002293">
    <property type="entry name" value="AA/rel_permease1"/>
</dbReference>
<comment type="subcellular location">
    <subcellularLocation>
        <location evidence="1">Membrane</location>
        <topology evidence="1">Multi-pass membrane protein</topology>
    </subcellularLocation>
</comment>
<dbReference type="Pfam" id="PF13520">
    <property type="entry name" value="AA_permease_2"/>
    <property type="match status" value="1"/>
</dbReference>
<dbReference type="GO" id="GO:0022857">
    <property type="term" value="F:transmembrane transporter activity"/>
    <property type="evidence" value="ECO:0007669"/>
    <property type="project" value="InterPro"/>
</dbReference>
<evidence type="ECO:0000256" key="1">
    <source>
        <dbReference type="ARBA" id="ARBA00004141"/>
    </source>
</evidence>
<feature type="transmembrane region" description="Helical" evidence="5">
    <location>
        <begin position="127"/>
        <end position="152"/>
    </location>
</feature>
<feature type="transmembrane region" description="Helical" evidence="5">
    <location>
        <begin position="389"/>
        <end position="409"/>
    </location>
</feature>
<feature type="transmembrane region" description="Helical" evidence="5">
    <location>
        <begin position="40"/>
        <end position="61"/>
    </location>
</feature>
<organism evidence="6 7">
    <name type="scientific">Nocardia bhagyanarayanae</name>
    <dbReference type="NCBI Taxonomy" id="1215925"/>
    <lineage>
        <taxon>Bacteria</taxon>
        <taxon>Bacillati</taxon>
        <taxon>Actinomycetota</taxon>
        <taxon>Actinomycetes</taxon>
        <taxon>Mycobacteriales</taxon>
        <taxon>Nocardiaceae</taxon>
        <taxon>Nocardia</taxon>
    </lineage>
</organism>
<evidence type="ECO:0000256" key="4">
    <source>
        <dbReference type="ARBA" id="ARBA00023136"/>
    </source>
</evidence>
<evidence type="ECO:0000313" key="7">
    <source>
        <dbReference type="Proteomes" id="UP000316331"/>
    </source>
</evidence>
<dbReference type="AlphaFoldDB" id="A0A543FA84"/>
<dbReference type="InterPro" id="IPR053153">
    <property type="entry name" value="APC_K+_Transporter"/>
</dbReference>
<dbReference type="EMBL" id="VFPG01000001">
    <property type="protein sequence ID" value="TQM30734.1"/>
    <property type="molecule type" value="Genomic_DNA"/>
</dbReference>
<evidence type="ECO:0000313" key="6">
    <source>
        <dbReference type="EMBL" id="TQM30734.1"/>
    </source>
</evidence>
<feature type="transmembrane region" description="Helical" evidence="5">
    <location>
        <begin position="364"/>
        <end position="383"/>
    </location>
</feature>
<dbReference type="Proteomes" id="UP000316331">
    <property type="component" value="Unassembled WGS sequence"/>
</dbReference>
<feature type="transmembrane region" description="Helical" evidence="5">
    <location>
        <begin position="272"/>
        <end position="295"/>
    </location>
</feature>
<evidence type="ECO:0000256" key="3">
    <source>
        <dbReference type="ARBA" id="ARBA00022989"/>
    </source>
</evidence>
<keyword evidence="7" id="KW-1185">Reference proteome</keyword>
<dbReference type="PANTHER" id="PTHR47704">
    <property type="entry name" value="POTASSIUM TRANSPORTER KIMA"/>
    <property type="match status" value="1"/>
</dbReference>
<dbReference type="PANTHER" id="PTHR47704:SF1">
    <property type="entry name" value="POTASSIUM TRANSPORTER KIMA"/>
    <property type="match status" value="1"/>
</dbReference>
<dbReference type="GO" id="GO:0016020">
    <property type="term" value="C:membrane"/>
    <property type="evidence" value="ECO:0007669"/>
    <property type="project" value="UniProtKB-SubCell"/>
</dbReference>
<name>A0A543FA84_9NOCA</name>
<feature type="transmembrane region" description="Helical" evidence="5">
    <location>
        <begin position="67"/>
        <end position="98"/>
    </location>
</feature>
<feature type="transmembrane region" description="Helical" evidence="5">
    <location>
        <begin position="315"/>
        <end position="343"/>
    </location>
</feature>
<evidence type="ECO:0000256" key="5">
    <source>
        <dbReference type="SAM" id="Phobius"/>
    </source>
</evidence>
<proteinExistence type="predicted"/>
<accession>A0A543FA84</accession>